<dbReference type="Proteomes" id="UP000276133">
    <property type="component" value="Unassembled WGS sequence"/>
</dbReference>
<organism evidence="3 4">
    <name type="scientific">Brachionus plicatilis</name>
    <name type="common">Marine rotifer</name>
    <name type="synonym">Brachionus muelleri</name>
    <dbReference type="NCBI Taxonomy" id="10195"/>
    <lineage>
        <taxon>Eukaryota</taxon>
        <taxon>Metazoa</taxon>
        <taxon>Spiralia</taxon>
        <taxon>Gnathifera</taxon>
        <taxon>Rotifera</taxon>
        <taxon>Eurotatoria</taxon>
        <taxon>Monogononta</taxon>
        <taxon>Pseudotrocha</taxon>
        <taxon>Ploima</taxon>
        <taxon>Brachionidae</taxon>
        <taxon>Brachionus</taxon>
    </lineage>
</organism>
<comment type="caution">
    <text evidence="3">The sequence shown here is derived from an EMBL/GenBank/DDBJ whole genome shotgun (WGS) entry which is preliminary data.</text>
</comment>
<evidence type="ECO:0000313" key="4">
    <source>
        <dbReference type="Proteomes" id="UP000276133"/>
    </source>
</evidence>
<sequence>MNDAYGWNCLNKTIQTSIPGTDYFYVKEGLFYDLSRNECKEYEQKLTSKSWSTFDIMIKHLSSINRISININNWRETTCTCSDWQKDYKCNHQISVCARLKKCAFDIVAMDLPIQPNRKRGAPEKNKPALIIQPSDSVGGGGDPKGISYDDDDLTEVVPNNQKKQKTFNQESTQNNESKTYKNILWSNFSIFLKDALKRIFKSEKKCVCVCVKELLRQNKKNKLNHLKNSASLKI</sequence>
<reference evidence="3 4" key="1">
    <citation type="journal article" date="2018" name="Sci. Rep.">
        <title>Genomic signatures of local adaptation to the degree of environmental predictability in rotifers.</title>
        <authorList>
            <person name="Franch-Gras L."/>
            <person name="Hahn C."/>
            <person name="Garcia-Roger E.M."/>
            <person name="Carmona M.J."/>
            <person name="Serra M."/>
            <person name="Gomez A."/>
        </authorList>
    </citation>
    <scope>NUCLEOTIDE SEQUENCE [LARGE SCALE GENOMIC DNA]</scope>
    <source>
        <strain evidence="3">HYR1</strain>
    </source>
</reference>
<evidence type="ECO:0000256" key="1">
    <source>
        <dbReference type="PROSITE-ProRule" id="PRU00325"/>
    </source>
</evidence>
<keyword evidence="1" id="KW-0862">Zinc</keyword>
<dbReference type="AlphaFoldDB" id="A0A3M7Q2C3"/>
<dbReference type="InterPro" id="IPR007527">
    <property type="entry name" value="Znf_SWIM"/>
</dbReference>
<keyword evidence="1" id="KW-0479">Metal-binding</keyword>
<protein>
    <recommendedName>
        <fullName evidence="2">SWIM-type domain-containing protein</fullName>
    </recommendedName>
</protein>
<dbReference type="EMBL" id="REGN01007756">
    <property type="protein sequence ID" value="RNA05352.1"/>
    <property type="molecule type" value="Genomic_DNA"/>
</dbReference>
<keyword evidence="4" id="KW-1185">Reference proteome</keyword>
<feature type="domain" description="SWIM-type" evidence="2">
    <location>
        <begin position="65"/>
        <end position="101"/>
    </location>
</feature>
<accession>A0A3M7Q2C3</accession>
<evidence type="ECO:0000259" key="2">
    <source>
        <dbReference type="PROSITE" id="PS50966"/>
    </source>
</evidence>
<keyword evidence="1" id="KW-0863">Zinc-finger</keyword>
<name>A0A3M7Q2C3_BRAPC</name>
<dbReference type="GO" id="GO:0008270">
    <property type="term" value="F:zinc ion binding"/>
    <property type="evidence" value="ECO:0007669"/>
    <property type="project" value="UniProtKB-KW"/>
</dbReference>
<evidence type="ECO:0000313" key="3">
    <source>
        <dbReference type="EMBL" id="RNA05352.1"/>
    </source>
</evidence>
<gene>
    <name evidence="3" type="ORF">BpHYR1_018099</name>
</gene>
<proteinExistence type="predicted"/>
<dbReference type="PROSITE" id="PS50966">
    <property type="entry name" value="ZF_SWIM"/>
    <property type="match status" value="1"/>
</dbReference>